<evidence type="ECO:0000313" key="1">
    <source>
        <dbReference type="EMBL" id="MBL7630416.1"/>
    </source>
</evidence>
<gene>
    <name evidence="1" type="ORF">I7412_25295</name>
</gene>
<name>A0A937RR33_9ACTN</name>
<dbReference type="EMBL" id="JAEACQ010000248">
    <property type="protein sequence ID" value="MBL7630416.1"/>
    <property type="molecule type" value="Genomic_DNA"/>
</dbReference>
<dbReference type="Proteomes" id="UP000604475">
    <property type="component" value="Unassembled WGS sequence"/>
</dbReference>
<dbReference type="AlphaFoldDB" id="A0A937RR33"/>
<accession>A0A937RR33</accession>
<keyword evidence="2" id="KW-1185">Reference proteome</keyword>
<sequence>MRQKGKSLNLISKAARIILTLGTSVLATIFLGGGVIASPASAATTPTITQHYNGKLLPWDKETWNGATSCAVVSATDVYCFDTQAEAEAFTAEQAQAAPASTLGYDCTDWTHLYGNNHHLQFRDWGYWQNLNQWVTIPLYVESWSNRFNTCKSYFRYAGGACQYIAPGAGPITFNPSRPADQVFLQKPSNPPAPGC</sequence>
<protein>
    <submittedName>
        <fullName evidence="1">Uncharacterized protein</fullName>
    </submittedName>
</protein>
<organism evidence="1 2">
    <name type="scientific">Frankia nepalensis</name>
    <dbReference type="NCBI Taxonomy" id="1836974"/>
    <lineage>
        <taxon>Bacteria</taxon>
        <taxon>Bacillati</taxon>
        <taxon>Actinomycetota</taxon>
        <taxon>Actinomycetes</taxon>
        <taxon>Frankiales</taxon>
        <taxon>Frankiaceae</taxon>
        <taxon>Frankia</taxon>
    </lineage>
</organism>
<comment type="caution">
    <text evidence="1">The sequence shown here is derived from an EMBL/GenBank/DDBJ whole genome shotgun (WGS) entry which is preliminary data.</text>
</comment>
<proteinExistence type="predicted"/>
<evidence type="ECO:0000313" key="2">
    <source>
        <dbReference type="Proteomes" id="UP000604475"/>
    </source>
</evidence>
<reference evidence="1" key="1">
    <citation type="submission" date="2020-12" db="EMBL/GenBank/DDBJ databases">
        <title>Genomic characterization of non-nitrogen-fixing Frankia strains.</title>
        <authorList>
            <person name="Carlos-Shanley C."/>
            <person name="Guerra T."/>
            <person name="Hahn D."/>
        </authorList>
    </citation>
    <scope>NUCLEOTIDE SEQUENCE</scope>
    <source>
        <strain evidence="1">CN6</strain>
    </source>
</reference>